<evidence type="ECO:0000313" key="9">
    <source>
        <dbReference type="EMBL" id="STO22284.1"/>
    </source>
</evidence>
<dbReference type="STRING" id="1094715.GCA_000236165_02215"/>
<reference evidence="9 10" key="1">
    <citation type="submission" date="2018-06" db="EMBL/GenBank/DDBJ databases">
        <authorList>
            <consortium name="Pathogen Informatics"/>
            <person name="Doyle S."/>
        </authorList>
    </citation>
    <scope>NUCLEOTIDE SEQUENCE [LARGE SCALE GENOMIC DNA]</scope>
    <source>
        <strain evidence="9 10">NCTC11370</strain>
    </source>
</reference>
<dbReference type="GO" id="GO:0052689">
    <property type="term" value="F:carboxylic ester hydrolase activity"/>
    <property type="evidence" value="ECO:0007669"/>
    <property type="project" value="UniProtKB-KW"/>
</dbReference>
<evidence type="ECO:0000256" key="7">
    <source>
        <dbReference type="PIRSR" id="PIRSR614186-1"/>
    </source>
</evidence>
<dbReference type="Gene3D" id="3.40.50.1820">
    <property type="entry name" value="alpha/beta hydrolase"/>
    <property type="match status" value="1"/>
</dbReference>
<dbReference type="GeneID" id="93293140"/>
<sequence length="282" mass="31497">MTIELLEEHHSFGGIQRVYAHQSAATNCTMRFGLFLPPQAQKHSVPVLYWLSGLTCTEQNFITKAGAQRIAAQSGLALVTPDTSPRGINLPGDQEHYDFGAGAGFYVDATQLPWSKYYKMSTYVHEELPALLEHFPINHQSCGIFGHSMGGHGALALALKYPKFYRSVSALAPICAPSQCPWGQKAFTGYLGPDKNQWKEYDACELILERGWPHAPILVDQGSADPYIKEQLKPELFKSACLKAGVELKMHIREGYDHSYYFIASFIEEHLKFHASILYGNN</sequence>
<dbReference type="GO" id="GO:0005829">
    <property type="term" value="C:cytosol"/>
    <property type="evidence" value="ECO:0007669"/>
    <property type="project" value="TreeGrafter"/>
</dbReference>
<dbReference type="FunFam" id="3.40.50.1820:FF:000002">
    <property type="entry name" value="S-formylglutathione hydrolase"/>
    <property type="match status" value="1"/>
</dbReference>
<dbReference type="InterPro" id="IPR014186">
    <property type="entry name" value="S-formylglutathione_hydrol"/>
</dbReference>
<keyword evidence="3 8" id="KW-0719">Serine esterase</keyword>
<evidence type="ECO:0000256" key="4">
    <source>
        <dbReference type="ARBA" id="ARBA00022801"/>
    </source>
</evidence>
<organism evidence="9 10">
    <name type="scientific">Fluoribacter dumoffii</name>
    <dbReference type="NCBI Taxonomy" id="463"/>
    <lineage>
        <taxon>Bacteria</taxon>
        <taxon>Pseudomonadati</taxon>
        <taxon>Pseudomonadota</taxon>
        <taxon>Gammaproteobacteria</taxon>
        <taxon>Legionellales</taxon>
        <taxon>Legionellaceae</taxon>
        <taxon>Fluoribacter</taxon>
    </lineage>
</organism>
<gene>
    <name evidence="9" type="primary">yeiG</name>
    <name evidence="9" type="ORF">NCTC11370_02371</name>
</gene>
<name>A0A377GC36_9GAMM</name>
<evidence type="ECO:0000256" key="2">
    <source>
        <dbReference type="ARBA" id="ARBA00012479"/>
    </source>
</evidence>
<dbReference type="NCBIfam" id="TIGR02821">
    <property type="entry name" value="fghA_ester_D"/>
    <property type="match status" value="1"/>
</dbReference>
<evidence type="ECO:0000256" key="3">
    <source>
        <dbReference type="ARBA" id="ARBA00022487"/>
    </source>
</evidence>
<comment type="catalytic activity">
    <reaction evidence="5 8">
        <text>S-formylglutathione + H2O = formate + glutathione + H(+)</text>
        <dbReference type="Rhea" id="RHEA:14961"/>
        <dbReference type="ChEBI" id="CHEBI:15377"/>
        <dbReference type="ChEBI" id="CHEBI:15378"/>
        <dbReference type="ChEBI" id="CHEBI:15740"/>
        <dbReference type="ChEBI" id="CHEBI:57688"/>
        <dbReference type="ChEBI" id="CHEBI:57925"/>
        <dbReference type="EC" id="3.1.2.12"/>
    </reaction>
</comment>
<dbReference type="EC" id="3.1.2.12" evidence="2 6"/>
<feature type="active site" description="Charge relay system" evidence="7">
    <location>
        <position position="148"/>
    </location>
</feature>
<dbReference type="GO" id="GO:0018738">
    <property type="term" value="F:S-formylglutathione hydrolase activity"/>
    <property type="evidence" value="ECO:0007669"/>
    <property type="project" value="UniProtKB-UniRule"/>
</dbReference>
<evidence type="ECO:0000256" key="6">
    <source>
        <dbReference type="NCBIfam" id="TIGR02821"/>
    </source>
</evidence>
<evidence type="ECO:0000256" key="5">
    <source>
        <dbReference type="ARBA" id="ARBA00047590"/>
    </source>
</evidence>
<dbReference type="SUPFAM" id="SSF53474">
    <property type="entry name" value="alpha/beta-Hydrolases"/>
    <property type="match status" value="1"/>
</dbReference>
<feature type="active site" description="Charge relay system" evidence="7">
    <location>
        <position position="258"/>
    </location>
</feature>
<dbReference type="EMBL" id="UGGT01000001">
    <property type="protein sequence ID" value="STO22284.1"/>
    <property type="molecule type" value="Genomic_DNA"/>
</dbReference>
<dbReference type="PANTHER" id="PTHR10061:SF0">
    <property type="entry name" value="S-FORMYLGLUTATHIONE HYDROLASE"/>
    <property type="match status" value="1"/>
</dbReference>
<keyword evidence="4 8" id="KW-0378">Hydrolase</keyword>
<dbReference type="Pfam" id="PF00756">
    <property type="entry name" value="Esterase"/>
    <property type="match status" value="1"/>
</dbReference>
<dbReference type="AlphaFoldDB" id="A0A377GC36"/>
<evidence type="ECO:0000313" key="10">
    <source>
        <dbReference type="Proteomes" id="UP000254554"/>
    </source>
</evidence>
<dbReference type="Proteomes" id="UP000254554">
    <property type="component" value="Unassembled WGS sequence"/>
</dbReference>
<dbReference type="InterPro" id="IPR000801">
    <property type="entry name" value="Esterase-like"/>
</dbReference>
<dbReference type="InterPro" id="IPR029058">
    <property type="entry name" value="AB_hydrolase_fold"/>
</dbReference>
<dbReference type="PANTHER" id="PTHR10061">
    <property type="entry name" value="S-FORMYLGLUTATHIONE HYDROLASE"/>
    <property type="match status" value="1"/>
</dbReference>
<keyword evidence="10" id="KW-1185">Reference proteome</keyword>
<feature type="active site" description="Charge relay system" evidence="7">
    <location>
        <position position="225"/>
    </location>
</feature>
<evidence type="ECO:0000256" key="8">
    <source>
        <dbReference type="RuleBase" id="RU363068"/>
    </source>
</evidence>
<protein>
    <recommendedName>
        <fullName evidence="2 6">S-formylglutathione hydrolase</fullName>
        <ecNumber evidence="2 6">3.1.2.12</ecNumber>
    </recommendedName>
</protein>
<dbReference type="GO" id="GO:0046294">
    <property type="term" value="P:formaldehyde catabolic process"/>
    <property type="evidence" value="ECO:0007669"/>
    <property type="project" value="InterPro"/>
</dbReference>
<dbReference type="RefSeq" id="WP_019350104.1">
    <property type="nucleotide sequence ID" value="NZ_JAPHOO010000001.1"/>
</dbReference>
<evidence type="ECO:0000256" key="1">
    <source>
        <dbReference type="ARBA" id="ARBA00005622"/>
    </source>
</evidence>
<proteinExistence type="inferred from homology"/>
<comment type="similarity">
    <text evidence="1 8">Belongs to the esterase D family.</text>
</comment>
<accession>A0A377GC36</accession>
<comment type="function">
    <text evidence="8">Serine hydrolase involved in the detoxification of formaldehyde.</text>
</comment>
<dbReference type="OrthoDB" id="9782200at2"/>